<keyword evidence="3" id="KW-1185">Reference proteome</keyword>
<dbReference type="Proteomes" id="UP000193922">
    <property type="component" value="Unassembled WGS sequence"/>
</dbReference>
<dbReference type="EMBL" id="MCFD01000007">
    <property type="protein sequence ID" value="ORX69513.1"/>
    <property type="molecule type" value="Genomic_DNA"/>
</dbReference>
<feature type="compositionally biased region" description="Low complexity" evidence="1">
    <location>
        <begin position="551"/>
        <end position="567"/>
    </location>
</feature>
<reference evidence="2 3" key="1">
    <citation type="submission" date="2016-07" db="EMBL/GenBank/DDBJ databases">
        <title>Pervasive Adenine N6-methylation of Active Genes in Fungi.</title>
        <authorList>
            <consortium name="DOE Joint Genome Institute"/>
            <person name="Mondo S.J."/>
            <person name="Dannebaum R.O."/>
            <person name="Kuo R.C."/>
            <person name="Labutti K."/>
            <person name="Haridas S."/>
            <person name="Kuo A."/>
            <person name="Salamov A."/>
            <person name="Ahrendt S.R."/>
            <person name="Lipzen A."/>
            <person name="Sullivan W."/>
            <person name="Andreopoulos W.B."/>
            <person name="Clum A."/>
            <person name="Lindquist E."/>
            <person name="Daum C."/>
            <person name="Ramamoorthy G.K."/>
            <person name="Gryganskyi A."/>
            <person name="Culley D."/>
            <person name="Magnuson J.K."/>
            <person name="James T.Y."/>
            <person name="O'Malley M.A."/>
            <person name="Stajich J.E."/>
            <person name="Spatafora J.W."/>
            <person name="Visel A."/>
            <person name="Grigoriev I.V."/>
        </authorList>
    </citation>
    <scope>NUCLEOTIDE SEQUENCE [LARGE SCALE GENOMIC DNA]</scope>
    <source>
        <strain evidence="2 3">ATCC 12442</strain>
    </source>
</reference>
<dbReference type="RefSeq" id="XP_040743201.1">
    <property type="nucleotide sequence ID" value="XM_040891360.1"/>
</dbReference>
<feature type="compositionally biased region" description="Polar residues" evidence="1">
    <location>
        <begin position="466"/>
        <end position="487"/>
    </location>
</feature>
<evidence type="ECO:0000256" key="1">
    <source>
        <dbReference type="SAM" id="MobiDB-lite"/>
    </source>
</evidence>
<feature type="region of interest" description="Disordered" evidence="1">
    <location>
        <begin position="531"/>
        <end position="666"/>
    </location>
</feature>
<proteinExistence type="predicted"/>
<dbReference type="GeneID" id="63808008"/>
<protein>
    <recommendedName>
        <fullName evidence="4">TRAPP trafficking subunit Trs65-domain-containing protein</fullName>
    </recommendedName>
</protein>
<accession>A0A1Y1W7K6</accession>
<feature type="compositionally biased region" description="Low complexity" evidence="1">
    <location>
        <begin position="633"/>
        <end position="645"/>
    </location>
</feature>
<sequence length="801" mass="86645">MVGTVAKNAGELSGNALDALFKAAKFALRIPTGADPATNRWTALDIVDQIPSRKFLYHGERLTAYLLATIPNFEQVRWLLATEMRRTEAPELASNELGLSADEVCSFFSTLKFRVAVYESKVPLAASSTQQMQQHIASPMANRSSTLAPLPLERAPQGFSAHSKQVFRNKPNVGQLQTRRPVATSSMPSYVASIDGTLADKLLVERSGDGSWHCVFPFLLNTPTPVETSELLPVDDILSFEIRVACTGVDDMLLAKSSDQPVDPLTYNDRSVQLEELAAKLSSGVSISEHTANGYSKSLMPPVTKAVANMTGDTEGIESLPVLPRRMFQAVVTARPMVQISSRVISMPRSFGSDNMLVEISVFCEEDSGPDVTLHSVDADSPYWYVVGVGAIESAPLLLGKGLCWKSIFRVCPLNRSTTRATAPGLNLLSTTAYTAESPTSVDKELDIVADNYGLESDAAIPTAATDASLSSSRNSTQYRRPSTANTAYGRRSTAVDQIRSPGSKSAVAATFERTSSHMRNVSLDTLAHPTRPSARKLSIAHPQSQHQPEMLSASSMSSQYGGSMAMRRGHLRNSRSSAMGDFEPGSLGRLRGNQVPAEEQQPQADMRGRSATMAAPNLRSPTSPRQAFQRQSLSEVVESRVSAESQKRPSVARASISEPAPDPEASVVDIGTISISFDAPSIAMLGEEFVVRVHISNNTNVHYFRLTLLDISRRGEQLAVAEDGDQPDLSPGLLSLDHSTEIPPLRPGESASVALRYIAAEPHFHSIKMLRLLNLDADTADKSLFAIESPFVVFVDGSSR</sequence>
<dbReference type="AlphaFoldDB" id="A0A1Y1W7K6"/>
<dbReference type="OrthoDB" id="5581856at2759"/>
<feature type="compositionally biased region" description="Polar residues" evidence="1">
    <location>
        <begin position="620"/>
        <end position="632"/>
    </location>
</feature>
<evidence type="ECO:0000313" key="3">
    <source>
        <dbReference type="Proteomes" id="UP000193922"/>
    </source>
</evidence>
<feature type="region of interest" description="Disordered" evidence="1">
    <location>
        <begin position="464"/>
        <end position="506"/>
    </location>
</feature>
<name>A0A1Y1W7K6_9FUNG</name>
<evidence type="ECO:0000313" key="2">
    <source>
        <dbReference type="EMBL" id="ORX69513.1"/>
    </source>
</evidence>
<gene>
    <name evidence="2" type="ORF">DL89DRAFT_322873</name>
</gene>
<comment type="caution">
    <text evidence="2">The sequence shown here is derived from an EMBL/GenBank/DDBJ whole genome shotgun (WGS) entry which is preliminary data.</text>
</comment>
<evidence type="ECO:0008006" key="4">
    <source>
        <dbReference type="Google" id="ProtNLM"/>
    </source>
</evidence>
<organism evidence="2 3">
    <name type="scientific">Linderina pennispora</name>
    <dbReference type="NCBI Taxonomy" id="61395"/>
    <lineage>
        <taxon>Eukaryota</taxon>
        <taxon>Fungi</taxon>
        <taxon>Fungi incertae sedis</taxon>
        <taxon>Zoopagomycota</taxon>
        <taxon>Kickxellomycotina</taxon>
        <taxon>Kickxellomycetes</taxon>
        <taxon>Kickxellales</taxon>
        <taxon>Kickxellaceae</taxon>
        <taxon>Linderina</taxon>
    </lineage>
</organism>